<dbReference type="VEuPathDB" id="TriTrypDB:Tb427_000322700"/>
<dbReference type="VEuPathDB" id="TriTrypDB:Tb09.v4.0142"/>
<reference evidence="10" key="1">
    <citation type="submission" date="2013-02" db="EMBL/GenBank/DDBJ databases">
        <authorList>
            <person name="Cross G.A.M."/>
            <person name="Kim H.-S."/>
            <person name="Wickstead B."/>
        </authorList>
    </citation>
    <scope>NUCLEOTIDE SEQUENCE</scope>
    <source>
        <strain evidence="10">Lister 427</strain>
    </source>
</reference>
<keyword evidence="4" id="KW-0336">GPI-anchor</keyword>
<dbReference type="InterPro" id="IPR001812">
    <property type="entry name" value="Trypano_VSG_A_N_dom"/>
</dbReference>
<dbReference type="InterPro" id="IPR019609">
    <property type="entry name" value="Variant_surf_glycoprt_trypan_C"/>
</dbReference>
<comment type="subcellular location">
    <subcellularLocation>
        <location evidence="2">Cell membrane</location>
        <topology evidence="2">Lipid-anchor</topology>
        <topology evidence="2">GPI-anchor</topology>
    </subcellularLocation>
</comment>
<proteinExistence type="predicted"/>
<feature type="domain" description="Trypanosome variant surface glycoprotein A-type N-terminal" evidence="8">
    <location>
        <begin position="23"/>
        <end position="367"/>
    </location>
</feature>
<comment type="function">
    <text evidence="1">VSG forms a coat on the surface of the parasite. The trypanosome evades the immune response of the host by expressing a series of antigenically distinct VSGs from an estimated 1000 VSG genes.</text>
</comment>
<evidence type="ECO:0000256" key="7">
    <source>
        <dbReference type="ARBA" id="ARBA00023288"/>
    </source>
</evidence>
<name>M4T811_9TRYP</name>
<evidence type="ECO:0000256" key="6">
    <source>
        <dbReference type="ARBA" id="ARBA00023180"/>
    </source>
</evidence>
<reference evidence="10" key="2">
    <citation type="journal article" date="2014" name="Mol. Biochem. Parasitol.">
        <title>Capturing the variant surface glycoprotein repertoire (the VSGnome) of Trypanosoma brucei Lister 427.</title>
        <authorList>
            <person name="Cross G.A."/>
            <person name="Kim H.S."/>
            <person name="Wickstead B."/>
        </authorList>
    </citation>
    <scope>NUCLEOTIDE SEQUENCE</scope>
    <source>
        <strain evidence="10">Lister 427</strain>
    </source>
</reference>
<evidence type="ECO:0000256" key="2">
    <source>
        <dbReference type="ARBA" id="ARBA00004609"/>
    </source>
</evidence>
<dbReference type="SUPFAM" id="SSF58087">
    <property type="entry name" value="Variant surface glycoprotein (N-terminal domain)"/>
    <property type="match status" value="1"/>
</dbReference>
<evidence type="ECO:0000259" key="9">
    <source>
        <dbReference type="Pfam" id="PF10659"/>
    </source>
</evidence>
<feature type="non-terminal residue" evidence="10">
    <location>
        <position position="1"/>
    </location>
</feature>
<dbReference type="GO" id="GO:0005886">
    <property type="term" value="C:plasma membrane"/>
    <property type="evidence" value="ECO:0007669"/>
    <property type="project" value="UniProtKB-SubCell"/>
</dbReference>
<dbReference type="Gene3D" id="1.10.470.10">
    <property type="entry name" value="Variant Surface Glycoprotein, subunit A, domain 2"/>
    <property type="match status" value="1"/>
</dbReference>
<keyword evidence="7" id="KW-0449">Lipoprotein</keyword>
<evidence type="ECO:0000256" key="3">
    <source>
        <dbReference type="ARBA" id="ARBA00022475"/>
    </source>
</evidence>
<dbReference type="GO" id="GO:0098552">
    <property type="term" value="C:side of membrane"/>
    <property type="evidence" value="ECO:0007669"/>
    <property type="project" value="UniProtKB-KW"/>
</dbReference>
<evidence type="ECO:0000256" key="5">
    <source>
        <dbReference type="ARBA" id="ARBA00023136"/>
    </source>
</evidence>
<dbReference type="Pfam" id="PF00913">
    <property type="entry name" value="Trypan_glycop"/>
    <property type="match status" value="1"/>
</dbReference>
<keyword evidence="5" id="KW-0472">Membrane</keyword>
<keyword evidence="3" id="KW-1003">Cell membrane</keyword>
<dbReference type="EMBL" id="KC611604">
    <property type="protein sequence ID" value="AGH59035.1"/>
    <property type="molecule type" value="Genomic_DNA"/>
</dbReference>
<accession>M4T811</accession>
<dbReference type="Gene3D" id="3.90.150.10">
    <property type="entry name" value="Variant Surface Glycoprotein, subunit A domain 1"/>
    <property type="match status" value="1"/>
</dbReference>
<keyword evidence="6" id="KW-0325">Glycoprotein</keyword>
<organism evidence="10">
    <name type="scientific">Trypanosoma brucei</name>
    <dbReference type="NCBI Taxonomy" id="5691"/>
    <lineage>
        <taxon>Eukaryota</taxon>
        <taxon>Discoba</taxon>
        <taxon>Euglenozoa</taxon>
        <taxon>Kinetoplastea</taxon>
        <taxon>Metakinetoplastina</taxon>
        <taxon>Trypanosomatida</taxon>
        <taxon>Trypanosomatidae</taxon>
        <taxon>Trypanosoma</taxon>
    </lineage>
</organism>
<protein>
    <submittedName>
        <fullName evidence="10">Variant surface glycoprotein 711</fullName>
    </submittedName>
</protein>
<evidence type="ECO:0000256" key="1">
    <source>
        <dbReference type="ARBA" id="ARBA00002523"/>
    </source>
</evidence>
<dbReference type="Pfam" id="PF10659">
    <property type="entry name" value="Trypan_glycop_C"/>
    <property type="match status" value="1"/>
</dbReference>
<dbReference type="AlphaFoldDB" id="M4T811"/>
<evidence type="ECO:0000259" key="8">
    <source>
        <dbReference type="Pfam" id="PF00913"/>
    </source>
</evidence>
<sequence length="523" mass="56438">ETPNWPAKVQQKAMTKPLAALTVLLHTVQINVNGVAKDPISETTAKSLCQLSLEAKGQPHRLKNLLSAVQGTITAANDLAAKATILALQLRNEDEQLAVITHYAHLAIKTATQKLQEQGQTAVLDTAHAAYVGGRIDELLLLLEKARRTNTPDNTKYCIGKDASDDQASGDFINGCKANIIHEVPSATSDLTTAVVMKLAAAAKTSPSGSGKCELSTALNSLYTSYTGDFELLDGALKIVAAGSFGNGNKAETAAATKPIFNKMTTEYSKTHQHFTYVAPLIPADEDTLNKLIEDSEHNPLLLQAAREYNGWTGGGKDDASVAKHIKKVFGFDESTKKAKFKTTVLSIRLNVKEGSNTATKNVLDLKGAQLLEGLKLVLVKNSAAAENTAQCNGKLSDINQPEEVCNAKGEDDKVCNATKGCHYDAFKKEGSKCTLKPEVKAQLEKANQETEGTDRKTDCSTYTTQKAREAVNTAGKPATCGWRSVKKGEYEKEKLKCRNGRFLCNEKFTLSMAASFVGFFEF</sequence>
<dbReference type="GO" id="GO:0042783">
    <property type="term" value="P:symbiont-mediated evasion of host immune response"/>
    <property type="evidence" value="ECO:0007669"/>
    <property type="project" value="InterPro"/>
</dbReference>
<evidence type="ECO:0000313" key="10">
    <source>
        <dbReference type="EMBL" id="AGH59035.1"/>
    </source>
</evidence>
<feature type="domain" description="Trypanosome variant surface glycoprotein C-terminal" evidence="9">
    <location>
        <begin position="406"/>
        <end position="520"/>
    </location>
</feature>
<evidence type="ECO:0000256" key="4">
    <source>
        <dbReference type="ARBA" id="ARBA00022622"/>
    </source>
</evidence>